<sequence length="304" mass="33386">MLRQCRSLIVAALTLAANNGRFEAIGHIAAPSTIWLARVSAYLSMYWGAKTGQAYASFLHMCVVCSRRTCSSLGPPPPLMTRTQETESGLCHRPRERARLHQRLIIWLSNQSSRLASLARPKLWYVGAPVKTKKNVISDAAMMMTGAPTCTHTHTHRARRRLLIMTSPMCHTIPGQHRQFAGGGVPHTALVRLILVVEVVLPAPERCDLESRSSLVKPAYSPSKTSPVLPGGRATTRAGCLPLQSSRAIVRSRSARWPTPRFRFVTSPASEAQSSPAWCPAPSHAPLHLDRLMCLNVRAPIDDV</sequence>
<evidence type="ECO:0000313" key="2">
    <source>
        <dbReference type="Proteomes" id="UP000624244"/>
    </source>
</evidence>
<dbReference type="Proteomes" id="UP000624244">
    <property type="component" value="Unassembled WGS sequence"/>
</dbReference>
<gene>
    <name evidence="1" type="ORF">GGP41_003185</name>
</gene>
<name>A0A8H6DT10_COCSA</name>
<dbReference type="AlphaFoldDB" id="A0A8H6DT10"/>
<reference evidence="1" key="1">
    <citation type="submission" date="2019-11" db="EMBL/GenBank/DDBJ databases">
        <title>Bipolaris sorokiniana Genome sequencing.</title>
        <authorList>
            <person name="Wang H."/>
        </authorList>
    </citation>
    <scope>NUCLEOTIDE SEQUENCE</scope>
</reference>
<dbReference type="EMBL" id="WNKQ01000014">
    <property type="protein sequence ID" value="KAF5846929.1"/>
    <property type="molecule type" value="Genomic_DNA"/>
</dbReference>
<organism evidence="1 2">
    <name type="scientific">Cochliobolus sativus</name>
    <name type="common">Common root rot and spot blotch fungus</name>
    <name type="synonym">Bipolaris sorokiniana</name>
    <dbReference type="NCBI Taxonomy" id="45130"/>
    <lineage>
        <taxon>Eukaryota</taxon>
        <taxon>Fungi</taxon>
        <taxon>Dikarya</taxon>
        <taxon>Ascomycota</taxon>
        <taxon>Pezizomycotina</taxon>
        <taxon>Dothideomycetes</taxon>
        <taxon>Pleosporomycetidae</taxon>
        <taxon>Pleosporales</taxon>
        <taxon>Pleosporineae</taxon>
        <taxon>Pleosporaceae</taxon>
        <taxon>Bipolaris</taxon>
    </lineage>
</organism>
<protein>
    <submittedName>
        <fullName evidence="1">Uncharacterized protein</fullName>
    </submittedName>
</protein>
<proteinExistence type="predicted"/>
<accession>A0A8H6DT10</accession>
<comment type="caution">
    <text evidence="1">The sequence shown here is derived from an EMBL/GenBank/DDBJ whole genome shotgun (WGS) entry which is preliminary data.</text>
</comment>
<evidence type="ECO:0000313" key="1">
    <source>
        <dbReference type="EMBL" id="KAF5846929.1"/>
    </source>
</evidence>